<evidence type="ECO:0000313" key="4">
    <source>
        <dbReference type="Proteomes" id="UP001500427"/>
    </source>
</evidence>
<keyword evidence="1" id="KW-0732">Signal</keyword>
<dbReference type="InterPro" id="IPR007210">
    <property type="entry name" value="ABC_Gly_betaine_transp_sub-bd"/>
</dbReference>
<keyword evidence="4" id="KW-1185">Reference proteome</keyword>
<dbReference type="RefSeq" id="WP_345508003.1">
    <property type="nucleotide sequence ID" value="NZ_BAABIW010000017.1"/>
</dbReference>
<comment type="caution">
    <text evidence="3">The sequence shown here is derived from an EMBL/GenBank/DDBJ whole genome shotgun (WGS) entry which is preliminary data.</text>
</comment>
<name>A0ABP9JF00_9MICO</name>
<dbReference type="Pfam" id="PF04069">
    <property type="entry name" value="OpuAC"/>
    <property type="match status" value="1"/>
</dbReference>
<gene>
    <name evidence="3" type="ORF">GCM10023258_26840</name>
</gene>
<evidence type="ECO:0000259" key="2">
    <source>
        <dbReference type="Pfam" id="PF04069"/>
    </source>
</evidence>
<protein>
    <submittedName>
        <fullName evidence="3">ABC transporter substrate-binding protein</fullName>
    </submittedName>
</protein>
<evidence type="ECO:0000256" key="1">
    <source>
        <dbReference type="SAM" id="SignalP"/>
    </source>
</evidence>
<dbReference type="Gene3D" id="3.40.190.10">
    <property type="entry name" value="Periplasmic binding protein-like II"/>
    <property type="match status" value="1"/>
</dbReference>
<reference evidence="4" key="1">
    <citation type="journal article" date="2019" name="Int. J. Syst. Evol. Microbiol.">
        <title>The Global Catalogue of Microorganisms (GCM) 10K type strain sequencing project: providing services to taxonomists for standard genome sequencing and annotation.</title>
        <authorList>
            <consortium name="The Broad Institute Genomics Platform"/>
            <consortium name="The Broad Institute Genome Sequencing Center for Infectious Disease"/>
            <person name="Wu L."/>
            <person name="Ma J."/>
        </authorList>
    </citation>
    <scope>NUCLEOTIDE SEQUENCE [LARGE SCALE GENOMIC DNA]</scope>
    <source>
        <strain evidence="4">JCM 17687</strain>
    </source>
</reference>
<accession>A0ABP9JF00</accession>
<dbReference type="SUPFAM" id="SSF53850">
    <property type="entry name" value="Periplasmic binding protein-like II"/>
    <property type="match status" value="1"/>
</dbReference>
<feature type="signal peptide" evidence="1">
    <location>
        <begin position="1"/>
        <end position="20"/>
    </location>
</feature>
<feature type="domain" description="ABC-type glycine betaine transport system substrate-binding" evidence="2">
    <location>
        <begin position="51"/>
        <end position="307"/>
    </location>
</feature>
<dbReference type="Proteomes" id="UP001500427">
    <property type="component" value="Unassembled WGS sequence"/>
</dbReference>
<dbReference type="EMBL" id="BAABIW010000017">
    <property type="protein sequence ID" value="GAA5030002.1"/>
    <property type="molecule type" value="Genomic_DNA"/>
</dbReference>
<dbReference type="Gene3D" id="3.40.190.120">
    <property type="entry name" value="Osmoprotection protein (prox), domain 2"/>
    <property type="match status" value="1"/>
</dbReference>
<sequence length="312" mass="32079">MTRTRFLAAGLLLAAVVPLAACGGGSDPLAPATGAGGGSTGGSTGGSAAGSVKIGSADFPESALLGEIYAQALEAKGSTVARQFNIGSRETYLKAISGGEVDVLPEYTGSLLTYYDKASTVTQPDEVYAALQKAVPQGLTVLDKSVAEDKDSIAVTKETASQWSLKAIPDLAAHQGELTLGAPPEFKTRQRGLVGLKSVYNVVPSQFRPLQSQATVEALKNGQIKAANIFTTDPSIAANGFVVLDDPQSLFGSDNVVPLVRTDKADALKATLNAVSAKLDTPALADMVKQVVVDKKDASEVAKTWLASSGLA</sequence>
<proteinExistence type="predicted"/>
<organism evidence="3 4">
    <name type="scientific">Terrabacter aeriphilus</name>
    <dbReference type="NCBI Taxonomy" id="515662"/>
    <lineage>
        <taxon>Bacteria</taxon>
        <taxon>Bacillati</taxon>
        <taxon>Actinomycetota</taxon>
        <taxon>Actinomycetes</taxon>
        <taxon>Micrococcales</taxon>
        <taxon>Intrasporangiaceae</taxon>
        <taxon>Terrabacter</taxon>
    </lineage>
</organism>
<dbReference type="CDD" id="cd13606">
    <property type="entry name" value="PBP2_ProX_like"/>
    <property type="match status" value="1"/>
</dbReference>
<evidence type="ECO:0000313" key="3">
    <source>
        <dbReference type="EMBL" id="GAA5030002.1"/>
    </source>
</evidence>
<feature type="chain" id="PRO_5045707796" evidence="1">
    <location>
        <begin position="21"/>
        <end position="312"/>
    </location>
</feature>